<evidence type="ECO:0000259" key="2">
    <source>
        <dbReference type="Pfam" id="PF05171"/>
    </source>
</evidence>
<dbReference type="CDD" id="cd16831">
    <property type="entry name" value="HemS-like_C"/>
    <property type="match status" value="1"/>
</dbReference>
<dbReference type="SUPFAM" id="SSF144064">
    <property type="entry name" value="Heme iron utilization protein-like"/>
    <property type="match status" value="1"/>
</dbReference>
<keyword evidence="4" id="KW-1185">Reference proteome</keyword>
<sequence>MSTIAPDSPAALRSARAENPKSRTRDLAQTLGVTEAHLVAAMVDGTAVVRIDPSLDRLFPAIETLGTVMALTRNDSCVIERDGTYLDYRSGQHAAMVLGPDIDMRMFPSHWAHGFAVTDGDKRSIQIFDAAGDAVHKVHLREASNVAAFDALVADLRLEDQSDQIDTIARAPTEAAKSNPEKLDILRKEWDGMTDTHQFMRLTSKLRMNRLGAYRIAGEPYAKSLKPEAFTEALHRSAAGQIPVMIFVGNRGCIEIHGGLIHRVEPMGPWINVLDPGFNLHLRADHIAEVWLVNKPTKQGPAISIEAFDAEGGLILQMFGKRDPDTDAWIAMTEALGAEMPAETGA</sequence>
<dbReference type="CDD" id="cd16830">
    <property type="entry name" value="HemS-like_N"/>
    <property type="match status" value="1"/>
</dbReference>
<dbReference type="Gene3D" id="3.40.1570.10">
    <property type="entry name" value="HemS/ChuS/ChuX like domains"/>
    <property type="match status" value="2"/>
</dbReference>
<evidence type="ECO:0000313" key="3">
    <source>
        <dbReference type="EMBL" id="MCW1932036.1"/>
    </source>
</evidence>
<evidence type="ECO:0000313" key="4">
    <source>
        <dbReference type="Proteomes" id="UP001208938"/>
    </source>
</evidence>
<dbReference type="Proteomes" id="UP001208938">
    <property type="component" value="Unassembled WGS sequence"/>
</dbReference>
<comment type="caution">
    <text evidence="3">The sequence shown here is derived from an EMBL/GenBank/DDBJ whole genome shotgun (WGS) entry which is preliminary data.</text>
</comment>
<protein>
    <submittedName>
        <fullName evidence="3">Hemin-degrading factor</fullName>
    </submittedName>
</protein>
<organism evidence="3 4">
    <name type="scientific">Pararhodobacter zhoushanensis</name>
    <dbReference type="NCBI Taxonomy" id="2479545"/>
    <lineage>
        <taxon>Bacteria</taxon>
        <taxon>Pseudomonadati</taxon>
        <taxon>Pseudomonadota</taxon>
        <taxon>Alphaproteobacteria</taxon>
        <taxon>Rhodobacterales</taxon>
        <taxon>Paracoccaceae</taxon>
        <taxon>Pararhodobacter</taxon>
    </lineage>
</organism>
<proteinExistence type="predicted"/>
<dbReference type="EMBL" id="JAPDFL010000001">
    <property type="protein sequence ID" value="MCW1932036.1"/>
    <property type="molecule type" value="Genomic_DNA"/>
</dbReference>
<dbReference type="RefSeq" id="WP_264505107.1">
    <property type="nucleotide sequence ID" value="NZ_JAPDFL010000001.1"/>
</dbReference>
<dbReference type="Pfam" id="PF05171">
    <property type="entry name" value="HemS"/>
    <property type="match status" value="2"/>
</dbReference>
<feature type="domain" description="Haemin-degrading HemS/ChuX" evidence="2">
    <location>
        <begin position="208"/>
        <end position="336"/>
    </location>
</feature>
<feature type="compositionally biased region" description="Basic and acidic residues" evidence="1">
    <location>
        <begin position="15"/>
        <end position="24"/>
    </location>
</feature>
<accession>A0ABT3GWV4</accession>
<gene>
    <name evidence="3" type="ORF">OKW52_07105</name>
</gene>
<dbReference type="InterPro" id="IPR007845">
    <property type="entry name" value="HemS/ChuX_dom"/>
</dbReference>
<evidence type="ECO:0000256" key="1">
    <source>
        <dbReference type="SAM" id="MobiDB-lite"/>
    </source>
</evidence>
<feature type="domain" description="Haemin-degrading HemS/ChuX" evidence="2">
    <location>
        <begin position="32"/>
        <end position="156"/>
    </location>
</feature>
<feature type="region of interest" description="Disordered" evidence="1">
    <location>
        <begin position="1"/>
        <end position="24"/>
    </location>
</feature>
<name>A0ABT3GWV4_9RHOB</name>
<reference evidence="3 4" key="1">
    <citation type="submission" date="2022-10" db="EMBL/GenBank/DDBJ databases">
        <title>Pararhodobacter sp. nov., isolated from marine algae.</title>
        <authorList>
            <person name="Choi B.J."/>
            <person name="Kim J.M."/>
            <person name="Lee J.K."/>
            <person name="Choi D.G."/>
            <person name="Jeon C.O."/>
        </authorList>
    </citation>
    <scope>NUCLEOTIDE SEQUENCE [LARGE SCALE GENOMIC DNA]</scope>
    <source>
        <strain evidence="3 4">ZQ420</strain>
    </source>
</reference>
<dbReference type="InterPro" id="IPR053733">
    <property type="entry name" value="Heme_Transport_Util_sf"/>
</dbReference>